<comment type="subcellular location">
    <subcellularLocation>
        <location evidence="1">Cell membrane</location>
        <topology evidence="1">Multi-pass membrane protein</topology>
    </subcellularLocation>
</comment>
<organism evidence="8 9">
    <name type="scientific">Azospirillum griseum</name>
    <dbReference type="NCBI Taxonomy" id="2496639"/>
    <lineage>
        <taxon>Bacteria</taxon>
        <taxon>Pseudomonadati</taxon>
        <taxon>Pseudomonadota</taxon>
        <taxon>Alphaproteobacteria</taxon>
        <taxon>Rhodospirillales</taxon>
        <taxon>Azospirillaceae</taxon>
        <taxon>Azospirillum</taxon>
    </lineage>
</organism>
<dbReference type="PANTHER" id="PTHR40277">
    <property type="entry name" value="BLL5419 PROTEIN"/>
    <property type="match status" value="1"/>
</dbReference>
<evidence type="ECO:0000256" key="3">
    <source>
        <dbReference type="ARBA" id="ARBA00022692"/>
    </source>
</evidence>
<dbReference type="EMBL" id="RXMA01000037">
    <property type="protein sequence ID" value="RTR14640.1"/>
    <property type="molecule type" value="Genomic_DNA"/>
</dbReference>
<feature type="transmembrane region" description="Helical" evidence="7">
    <location>
        <begin position="310"/>
        <end position="336"/>
    </location>
</feature>
<feature type="transmembrane region" description="Helical" evidence="7">
    <location>
        <begin position="270"/>
        <end position="290"/>
    </location>
</feature>
<reference evidence="8 9" key="1">
    <citation type="submission" date="2018-12" db="EMBL/GenBank/DDBJ databases">
        <authorList>
            <person name="Yang Y."/>
        </authorList>
    </citation>
    <scope>NUCLEOTIDE SEQUENCE [LARGE SCALE GENOMIC DNA]</scope>
    <source>
        <strain evidence="8 9">L-25-5w-1</strain>
    </source>
</reference>
<keyword evidence="9" id="KW-1185">Reference proteome</keyword>
<evidence type="ECO:0000256" key="1">
    <source>
        <dbReference type="ARBA" id="ARBA00004651"/>
    </source>
</evidence>
<dbReference type="AlphaFoldDB" id="A0A431VAT0"/>
<dbReference type="Proteomes" id="UP000277007">
    <property type="component" value="Unassembled WGS sequence"/>
</dbReference>
<evidence type="ECO:0000256" key="2">
    <source>
        <dbReference type="ARBA" id="ARBA00022475"/>
    </source>
</evidence>
<feature type="transmembrane region" description="Helical" evidence="7">
    <location>
        <begin position="64"/>
        <end position="84"/>
    </location>
</feature>
<evidence type="ECO:0000313" key="8">
    <source>
        <dbReference type="EMBL" id="RTR14640.1"/>
    </source>
</evidence>
<dbReference type="InterPro" id="IPR022791">
    <property type="entry name" value="L-PG_synthase/AglD"/>
</dbReference>
<evidence type="ECO:0000313" key="9">
    <source>
        <dbReference type="Proteomes" id="UP000277007"/>
    </source>
</evidence>
<keyword evidence="2" id="KW-1003">Cell membrane</keyword>
<sequence length="356" mass="36751">MMSQDLLDPSFARSGPPGPGSGGGSGARRALLVKLSVTLVVLGLLAAGADWGGIVARLSNADPWLFAAGFVVKALTLPLAAFRWRSVGLAAGFRLTRWTAFRLQMASGFLGQILPGSVGADLLRGWFTWRLGHPPGPVMLALLTDRTLALLGVVAIGLVGLPHLIAVAPPAVATTVLGGAVVLVMLLAVSMLVGRIPVDRLPLPASWRKHAMVRRLWGAVSTVTAHLRSVATSRDGWIGLGHSVGVHLSTIAATILFARSIGLPLGWLDGLAIVPAAIVAAALPVSLGGWGVREGAMVAGFALLGFDPSAALLVSLLIGLSIAILSLPGGLFWLLLRGETTATPTKPDAFPTDPPR</sequence>
<keyword evidence="3 7" id="KW-0812">Transmembrane</keyword>
<dbReference type="PANTHER" id="PTHR40277:SF1">
    <property type="entry name" value="BLL5419 PROTEIN"/>
    <property type="match status" value="1"/>
</dbReference>
<dbReference type="OrthoDB" id="9788795at2"/>
<dbReference type="Pfam" id="PF03706">
    <property type="entry name" value="LPG_synthase_TM"/>
    <property type="match status" value="1"/>
</dbReference>
<name>A0A431VAT0_9PROT</name>
<dbReference type="RefSeq" id="WP_126620074.1">
    <property type="nucleotide sequence ID" value="NZ_JBHUCY010000113.1"/>
</dbReference>
<proteinExistence type="predicted"/>
<evidence type="ECO:0000256" key="4">
    <source>
        <dbReference type="ARBA" id="ARBA00022989"/>
    </source>
</evidence>
<feature type="transmembrane region" description="Helical" evidence="7">
    <location>
        <begin position="31"/>
        <end position="52"/>
    </location>
</feature>
<evidence type="ECO:0000256" key="5">
    <source>
        <dbReference type="ARBA" id="ARBA00023136"/>
    </source>
</evidence>
<dbReference type="GO" id="GO:0005886">
    <property type="term" value="C:plasma membrane"/>
    <property type="evidence" value="ECO:0007669"/>
    <property type="project" value="UniProtKB-SubCell"/>
</dbReference>
<gene>
    <name evidence="8" type="ORF">EJ903_23525</name>
</gene>
<evidence type="ECO:0000256" key="6">
    <source>
        <dbReference type="SAM" id="MobiDB-lite"/>
    </source>
</evidence>
<keyword evidence="4 7" id="KW-1133">Transmembrane helix</keyword>
<evidence type="ECO:0000256" key="7">
    <source>
        <dbReference type="SAM" id="Phobius"/>
    </source>
</evidence>
<feature type="transmembrane region" description="Helical" evidence="7">
    <location>
        <begin position="237"/>
        <end position="258"/>
    </location>
</feature>
<keyword evidence="5 7" id="KW-0472">Membrane</keyword>
<feature type="transmembrane region" description="Helical" evidence="7">
    <location>
        <begin position="171"/>
        <end position="194"/>
    </location>
</feature>
<feature type="region of interest" description="Disordered" evidence="6">
    <location>
        <begin position="1"/>
        <end position="25"/>
    </location>
</feature>
<dbReference type="NCBIfam" id="TIGR00374">
    <property type="entry name" value="flippase-like domain"/>
    <property type="match status" value="1"/>
</dbReference>
<feature type="transmembrane region" description="Helical" evidence="7">
    <location>
        <begin position="148"/>
        <end position="165"/>
    </location>
</feature>
<accession>A0A431VAT0</accession>
<protein>
    <submittedName>
        <fullName evidence="8">Flippase-like domain-containing protein</fullName>
    </submittedName>
</protein>
<comment type="caution">
    <text evidence="8">The sequence shown here is derived from an EMBL/GenBank/DDBJ whole genome shotgun (WGS) entry which is preliminary data.</text>
</comment>